<dbReference type="Proteomes" id="UP001218188">
    <property type="component" value="Unassembled WGS sequence"/>
</dbReference>
<reference evidence="2" key="1">
    <citation type="submission" date="2023-03" db="EMBL/GenBank/DDBJ databases">
        <title>Massive genome expansion in bonnet fungi (Mycena s.s.) driven by repeated elements and novel gene families across ecological guilds.</title>
        <authorList>
            <consortium name="Lawrence Berkeley National Laboratory"/>
            <person name="Harder C.B."/>
            <person name="Miyauchi S."/>
            <person name="Viragh M."/>
            <person name="Kuo A."/>
            <person name="Thoen E."/>
            <person name="Andreopoulos B."/>
            <person name="Lu D."/>
            <person name="Skrede I."/>
            <person name="Drula E."/>
            <person name="Henrissat B."/>
            <person name="Morin E."/>
            <person name="Kohler A."/>
            <person name="Barry K."/>
            <person name="LaButti K."/>
            <person name="Morin E."/>
            <person name="Salamov A."/>
            <person name="Lipzen A."/>
            <person name="Mereny Z."/>
            <person name="Hegedus B."/>
            <person name="Baldrian P."/>
            <person name="Stursova M."/>
            <person name="Weitz H."/>
            <person name="Taylor A."/>
            <person name="Grigoriev I.V."/>
            <person name="Nagy L.G."/>
            <person name="Martin F."/>
            <person name="Kauserud H."/>
        </authorList>
    </citation>
    <scope>NUCLEOTIDE SEQUENCE</scope>
    <source>
        <strain evidence="2">CBHHK200</strain>
    </source>
</reference>
<accession>A0AAD6TBG2</accession>
<evidence type="ECO:0000313" key="3">
    <source>
        <dbReference type="Proteomes" id="UP001218188"/>
    </source>
</evidence>
<evidence type="ECO:0000313" key="2">
    <source>
        <dbReference type="EMBL" id="KAJ7040872.1"/>
    </source>
</evidence>
<comment type="caution">
    <text evidence="2">The sequence shown here is derived from an EMBL/GenBank/DDBJ whole genome shotgun (WGS) entry which is preliminary data.</text>
</comment>
<gene>
    <name evidence="2" type="ORF">C8F04DRAFT_1253374</name>
</gene>
<name>A0AAD6TBG2_9AGAR</name>
<keyword evidence="3" id="KW-1185">Reference proteome</keyword>
<evidence type="ECO:0000256" key="1">
    <source>
        <dbReference type="SAM" id="MobiDB-lite"/>
    </source>
</evidence>
<feature type="region of interest" description="Disordered" evidence="1">
    <location>
        <begin position="57"/>
        <end position="91"/>
    </location>
</feature>
<dbReference type="EMBL" id="JARJCM010000019">
    <property type="protein sequence ID" value="KAJ7040872.1"/>
    <property type="molecule type" value="Genomic_DNA"/>
</dbReference>
<organism evidence="2 3">
    <name type="scientific">Mycena alexandri</name>
    <dbReference type="NCBI Taxonomy" id="1745969"/>
    <lineage>
        <taxon>Eukaryota</taxon>
        <taxon>Fungi</taxon>
        <taxon>Dikarya</taxon>
        <taxon>Basidiomycota</taxon>
        <taxon>Agaricomycotina</taxon>
        <taxon>Agaricomycetes</taxon>
        <taxon>Agaricomycetidae</taxon>
        <taxon>Agaricales</taxon>
        <taxon>Marasmiineae</taxon>
        <taxon>Mycenaceae</taxon>
        <taxon>Mycena</taxon>
    </lineage>
</organism>
<protein>
    <submittedName>
        <fullName evidence="2">Uncharacterized protein</fullName>
    </submittedName>
</protein>
<proteinExistence type="predicted"/>
<dbReference type="AlphaFoldDB" id="A0AAD6TBG2"/>
<sequence length="127" mass="14326">MRTAPLPPIVYGLRPRRRLRSFLRIFPFPSVALSLRTAATAQPLRDSIDIRSRFHRVLNSPHRSQRLESPASSSRDGRASPRNTTSRRDILMLPSVTLSEVGFQRSPGAEIRSQPAIRKVRVDVAES</sequence>